<gene>
    <name evidence="1" type="ORF">ALP40_100307</name>
</gene>
<name>A0A3M5PMP5_PSEVI</name>
<reference evidence="1 2" key="1">
    <citation type="submission" date="2018-08" db="EMBL/GenBank/DDBJ databases">
        <title>Recombination of ecologically and evolutionarily significant loci maintains genetic cohesion in the Pseudomonas syringae species complex.</title>
        <authorList>
            <person name="Dillon M."/>
            <person name="Thakur S."/>
            <person name="Almeida R.N.D."/>
            <person name="Weir B.S."/>
            <person name="Guttman D.S."/>
        </authorList>
    </citation>
    <scope>NUCLEOTIDE SEQUENCE [LARGE SCALE GENOMIC DNA]</scope>
    <source>
        <strain evidence="1 2">ICMP 19473</strain>
    </source>
</reference>
<comment type="caution">
    <text evidence="1">The sequence shown here is derived from an EMBL/GenBank/DDBJ whole genome shotgun (WGS) entry which is preliminary data.</text>
</comment>
<dbReference type="RefSeq" id="WP_122206301.1">
    <property type="nucleotide sequence ID" value="NZ_RBTP01000002.1"/>
</dbReference>
<sequence>MASELETVSLFCHKLAYEIEDGSPILRDDLLMGDYNRDVFKLLIARSDVDAIQQKINECLLVALEAMGGPDKPLGRELQHLSAGFYAARTMDSLDAPLRVIEGYLREVL</sequence>
<dbReference type="EMBL" id="RBTP01000002">
    <property type="protein sequence ID" value="RMT85447.1"/>
    <property type="molecule type" value="Genomic_DNA"/>
</dbReference>
<organism evidence="1 2">
    <name type="scientific">Pseudomonas viridiflava</name>
    <name type="common">Phytomonas viridiflava</name>
    <dbReference type="NCBI Taxonomy" id="33069"/>
    <lineage>
        <taxon>Bacteria</taxon>
        <taxon>Pseudomonadati</taxon>
        <taxon>Pseudomonadota</taxon>
        <taxon>Gammaproteobacteria</taxon>
        <taxon>Pseudomonadales</taxon>
        <taxon>Pseudomonadaceae</taxon>
        <taxon>Pseudomonas</taxon>
    </lineage>
</organism>
<dbReference type="AlphaFoldDB" id="A0A3M5PMP5"/>
<evidence type="ECO:0000313" key="2">
    <source>
        <dbReference type="Proteomes" id="UP000273854"/>
    </source>
</evidence>
<evidence type="ECO:0000313" key="1">
    <source>
        <dbReference type="EMBL" id="RMT85447.1"/>
    </source>
</evidence>
<protein>
    <submittedName>
        <fullName evidence="1">Uncharacterized protein</fullName>
    </submittedName>
</protein>
<dbReference type="Proteomes" id="UP000273854">
    <property type="component" value="Unassembled WGS sequence"/>
</dbReference>
<dbReference type="OrthoDB" id="6997436at2"/>
<accession>A0A3M5PMP5</accession>
<proteinExistence type="predicted"/>